<feature type="domain" description="Transposase IS66 zinc-finger binding" evidence="3">
    <location>
        <begin position="113"/>
        <end position="154"/>
    </location>
</feature>
<dbReference type="STRING" id="1715691.TA5113_01596"/>
<dbReference type="PANTHER" id="PTHR33678">
    <property type="entry name" value="BLL1576 PROTEIN"/>
    <property type="match status" value="1"/>
</dbReference>
<organism evidence="6 7">
    <name type="scientific">Cognatishimia activa</name>
    <dbReference type="NCBI Taxonomy" id="1715691"/>
    <lineage>
        <taxon>Bacteria</taxon>
        <taxon>Pseudomonadati</taxon>
        <taxon>Pseudomonadota</taxon>
        <taxon>Alphaproteobacteria</taxon>
        <taxon>Rhodobacterales</taxon>
        <taxon>Paracoccaceae</taxon>
        <taxon>Cognatishimia</taxon>
    </lineage>
</organism>
<evidence type="ECO:0000259" key="3">
    <source>
        <dbReference type="Pfam" id="PF13005"/>
    </source>
</evidence>
<dbReference type="RefSeq" id="WP_058314517.1">
    <property type="nucleotide sequence ID" value="NZ_CYTO01000010.1"/>
</dbReference>
<dbReference type="Pfam" id="PF13817">
    <property type="entry name" value="DDE_Tnp_IS66_C"/>
    <property type="match status" value="1"/>
</dbReference>
<name>A0A0P1IW86_9RHOB</name>
<dbReference type="InterPro" id="IPR004291">
    <property type="entry name" value="Transposase_IS66_central"/>
</dbReference>
<dbReference type="NCBIfam" id="NF033517">
    <property type="entry name" value="transpos_IS66"/>
    <property type="match status" value="1"/>
</dbReference>
<dbReference type="InterPro" id="IPR024463">
    <property type="entry name" value="Transposase_TnpC_homeodom"/>
</dbReference>
<protein>
    <submittedName>
        <fullName evidence="6">Transposase</fullName>
    </submittedName>
</protein>
<dbReference type="InterPro" id="IPR052344">
    <property type="entry name" value="Transposase-related"/>
</dbReference>
<dbReference type="OrthoDB" id="9800877at2"/>
<dbReference type="PANTHER" id="PTHR33678:SF1">
    <property type="entry name" value="BLL1576 PROTEIN"/>
    <property type="match status" value="1"/>
</dbReference>
<dbReference type="Pfam" id="PF03050">
    <property type="entry name" value="DDE_Tnp_IS66"/>
    <property type="match status" value="1"/>
</dbReference>
<keyword evidence="7" id="KW-1185">Reference proteome</keyword>
<accession>A0A0P1IW86</accession>
<evidence type="ECO:0000256" key="1">
    <source>
        <dbReference type="SAM" id="MobiDB-lite"/>
    </source>
</evidence>
<gene>
    <name evidence="6" type="ORF">TA5114_01336</name>
</gene>
<feature type="domain" description="Transposase IS66 C-terminal" evidence="5">
    <location>
        <begin position="461"/>
        <end position="498"/>
    </location>
</feature>
<evidence type="ECO:0000259" key="2">
    <source>
        <dbReference type="Pfam" id="PF03050"/>
    </source>
</evidence>
<dbReference type="Pfam" id="PF13005">
    <property type="entry name" value="zf-IS66"/>
    <property type="match status" value="1"/>
</dbReference>
<evidence type="ECO:0000259" key="4">
    <source>
        <dbReference type="Pfam" id="PF13007"/>
    </source>
</evidence>
<reference evidence="7" key="1">
    <citation type="submission" date="2015-09" db="EMBL/GenBank/DDBJ databases">
        <authorList>
            <person name="Rodrigo-Torres Lidia"/>
            <person name="Arahal R.David."/>
        </authorList>
    </citation>
    <scope>NUCLEOTIDE SEQUENCE [LARGE SCALE GENOMIC DNA]</scope>
    <source>
        <strain evidence="7">CECT 5114</strain>
    </source>
</reference>
<feature type="domain" description="Transposase IS66 central" evidence="2">
    <location>
        <begin position="169"/>
        <end position="454"/>
    </location>
</feature>
<dbReference type="InterPro" id="IPR024474">
    <property type="entry name" value="Znf_dom_IS66"/>
</dbReference>
<feature type="domain" description="Transposase TnpC homeodomain" evidence="4">
    <location>
        <begin position="36"/>
        <end position="104"/>
    </location>
</feature>
<proteinExistence type="predicted"/>
<sequence>MLKNLDITPEDPDELRAVNRLLADEVKSQALLIKKLKHQLAGQNRHRFGVRSESMDQLNLTFEEDEAIAEAASEQTQPETPSVEDKPPRQHSRKPLPDHLDRHEEVLSPGEDCTRCGGKLKTLGEDITEELEYVPGRFVVNRIVRPRKACGGCEAIVQSPLPSRPIERGKPGPGLLAHVLVSKYADHLPLYRQSQIYAREGIDLDRSTMADWVGRSTALLEPLADEIGRMVRRGDALFADDTPVKMQAPGQKKTKTARVWTYVRDERPWSGSSPPCAWYQFTVDRKGQHPVSHLAGYKGWVHADGYSGFNGLFGHDKADEMACMAHVRRKFVDVFASQGNAIAEEAIRRIAELYALEKDARGKAPETRVALRQARATPVFDDLEAWLHAQLPKISGKSPLAQAIRYALGRMPKARPYLENGHLELDNNTAERAVKPVAIGRKNWMFAGSEGGGKAMAIAFTLIETAKLNKVDPQAWLTWVLAKIADHKITRLDELLPWRYAAQAA</sequence>
<evidence type="ECO:0000259" key="5">
    <source>
        <dbReference type="Pfam" id="PF13817"/>
    </source>
</evidence>
<dbReference type="EMBL" id="CYUE01000013">
    <property type="protein sequence ID" value="CUK25535.1"/>
    <property type="molecule type" value="Genomic_DNA"/>
</dbReference>
<dbReference type="InterPro" id="IPR039552">
    <property type="entry name" value="IS66_C"/>
</dbReference>
<dbReference type="Pfam" id="PF13007">
    <property type="entry name" value="LZ_Tnp_IS66"/>
    <property type="match status" value="1"/>
</dbReference>
<evidence type="ECO:0000313" key="6">
    <source>
        <dbReference type="EMBL" id="CUK25535.1"/>
    </source>
</evidence>
<evidence type="ECO:0000313" key="7">
    <source>
        <dbReference type="Proteomes" id="UP000051184"/>
    </source>
</evidence>
<dbReference type="AlphaFoldDB" id="A0A0P1IW86"/>
<feature type="region of interest" description="Disordered" evidence="1">
    <location>
        <begin position="69"/>
        <end position="103"/>
    </location>
</feature>
<dbReference type="Proteomes" id="UP000051184">
    <property type="component" value="Unassembled WGS sequence"/>
</dbReference>